<proteinExistence type="predicted"/>
<keyword evidence="4" id="KW-1185">Reference proteome</keyword>
<reference evidence="1" key="1">
    <citation type="journal article" date="2014" name="Int. J. Syst. Evol. Microbiol.">
        <title>Complete genome of a new Firmicutes species belonging to the dominant human colonic microbiota ('Ruminococcus bicirculans') reveals two chromosomes and a selective capacity to utilize plant glucans.</title>
        <authorList>
            <consortium name="NISC Comparative Sequencing Program"/>
            <person name="Wegmann U."/>
            <person name="Louis P."/>
            <person name="Goesmann A."/>
            <person name="Henrissat B."/>
            <person name="Duncan S.H."/>
            <person name="Flint H.J."/>
        </authorList>
    </citation>
    <scope>NUCLEOTIDE SEQUENCE</scope>
    <source>
        <strain evidence="1">CGMCC 1.12707</strain>
    </source>
</reference>
<dbReference type="PROSITE" id="PS51257">
    <property type="entry name" value="PROKAR_LIPOPROTEIN"/>
    <property type="match status" value="1"/>
</dbReference>
<evidence type="ECO:0000313" key="2">
    <source>
        <dbReference type="EMBL" id="SHL36620.1"/>
    </source>
</evidence>
<reference evidence="1" key="5">
    <citation type="submission" date="2024-05" db="EMBL/GenBank/DDBJ databases">
        <authorList>
            <person name="Sun Q."/>
            <person name="Zhou Y."/>
        </authorList>
    </citation>
    <scope>NUCLEOTIDE SEQUENCE</scope>
    <source>
        <strain evidence="1">CGMCC 1.12707</strain>
    </source>
</reference>
<reference evidence="3" key="2">
    <citation type="submission" date="2016-11" db="EMBL/GenBank/DDBJ databases">
        <authorList>
            <person name="Varghese N."/>
            <person name="Submissions S."/>
        </authorList>
    </citation>
    <scope>NUCLEOTIDE SEQUENCE [LARGE SCALE GENOMIC DNA]</scope>
    <source>
        <strain evidence="3">DSM 27989</strain>
    </source>
</reference>
<sequence>MKTIKTLMLGGILILASCGEKSDLPQYKVEEAILDVYKYRAEKPDSLFAKMEGVQVNDVMAPVKQFGPVDVYNLEKVTPLDDGDKTVYEAVYKVSFKGAEGTETFKVKRIKKLDGIVVGYSSDIKPVTAKVDSTKTTVDSAQVKK</sequence>
<gene>
    <name evidence="1" type="ORF">GCM10010984_06960</name>
    <name evidence="2" type="ORF">SAMN05443634_108130</name>
</gene>
<dbReference type="Proteomes" id="UP000184120">
    <property type="component" value="Unassembled WGS sequence"/>
</dbReference>
<reference evidence="4" key="4">
    <citation type="journal article" date="2019" name="Int. J. Syst. Evol. Microbiol.">
        <title>The Global Catalogue of Microorganisms (GCM) 10K type strain sequencing project: providing services to taxonomists for standard genome sequencing and annotation.</title>
        <authorList>
            <consortium name="The Broad Institute Genomics Platform"/>
            <consortium name="The Broad Institute Genome Sequencing Center for Infectious Disease"/>
            <person name="Wu L."/>
            <person name="Ma J."/>
        </authorList>
    </citation>
    <scope>NUCLEOTIDE SEQUENCE [LARGE SCALE GENOMIC DNA]</scope>
    <source>
        <strain evidence="4">CGMCC 1.12707</strain>
    </source>
</reference>
<dbReference type="AlphaFoldDB" id="A0A1M7A1U4"/>
<evidence type="ECO:0008006" key="5">
    <source>
        <dbReference type="Google" id="ProtNLM"/>
    </source>
</evidence>
<evidence type="ECO:0000313" key="1">
    <source>
        <dbReference type="EMBL" id="GGE91889.1"/>
    </source>
</evidence>
<dbReference type="Proteomes" id="UP000650994">
    <property type="component" value="Unassembled WGS sequence"/>
</dbReference>
<name>A0A1M7A1U4_9FLAO</name>
<protein>
    <recommendedName>
        <fullName evidence="5">DUF4878 domain-containing protein</fullName>
    </recommendedName>
</protein>
<dbReference type="STRING" id="1434701.SAMN05443634_108130"/>
<evidence type="ECO:0000313" key="4">
    <source>
        <dbReference type="Proteomes" id="UP000650994"/>
    </source>
</evidence>
<dbReference type="EMBL" id="FRBH01000008">
    <property type="protein sequence ID" value="SHL36620.1"/>
    <property type="molecule type" value="Genomic_DNA"/>
</dbReference>
<dbReference type="EMBL" id="BMFL01000004">
    <property type="protein sequence ID" value="GGE91889.1"/>
    <property type="molecule type" value="Genomic_DNA"/>
</dbReference>
<dbReference type="OrthoDB" id="1440059at2"/>
<organism evidence="2 3">
    <name type="scientific">Chishuiella changwenlii</name>
    <dbReference type="NCBI Taxonomy" id="1434701"/>
    <lineage>
        <taxon>Bacteria</taxon>
        <taxon>Pseudomonadati</taxon>
        <taxon>Bacteroidota</taxon>
        <taxon>Flavobacteriia</taxon>
        <taxon>Flavobacteriales</taxon>
        <taxon>Weeksellaceae</taxon>
        <taxon>Chishuiella</taxon>
    </lineage>
</organism>
<accession>A0A1M7A1U4</accession>
<dbReference type="RefSeq" id="WP_072932721.1">
    <property type="nucleotide sequence ID" value="NZ_BMFL01000004.1"/>
</dbReference>
<reference evidence="2" key="3">
    <citation type="submission" date="2016-11" db="EMBL/GenBank/DDBJ databases">
        <authorList>
            <person name="Jaros S."/>
            <person name="Januszkiewicz K."/>
            <person name="Wedrychowicz H."/>
        </authorList>
    </citation>
    <scope>NUCLEOTIDE SEQUENCE [LARGE SCALE GENOMIC DNA]</scope>
    <source>
        <strain evidence="2">DSM 27989</strain>
    </source>
</reference>
<evidence type="ECO:0000313" key="3">
    <source>
        <dbReference type="Proteomes" id="UP000184120"/>
    </source>
</evidence>